<accession>A0ACC2LNU2</accession>
<evidence type="ECO:0000313" key="1">
    <source>
        <dbReference type="EMBL" id="KAJ8635104.1"/>
    </source>
</evidence>
<sequence length="529" mass="60580">MPIEYMFYIILFIISLTAILLTKFDHNGPKQALPPGSFGWPVIGEFIDLQRTNRSGKPDKFITERMERYNKHIFKTSLFGEKTAVLCGPAANKLLFTSEKKLVQTFWPPSLKKLFGTSFFTAPYNEAIRTRKLVTLFLKPEVLSDFVGRFDSVCKKSIREDWAGKEQVMSYSLIKKYAFAIACEVFASINDPGRQERLLEEFNLVLGGVFQLPIYLPGTRHYKAVNAARVIRRELLDVIERKRRRREMMGGCKEEEVEDLISHLMDVRGEGGKGLTDEEIADNILLLMDSGHDTSSSTMMMLVKYLAELPECYERVLAEQKEIALSKAPGELLKKDDIQKMKYSWNVVSEVLRLSPPIQATFRRAIVDFSYAGFSIPKGWSVWWTVNSTHKSEEYFPEPEKFNPSRFEGDIPAPYAYVPFGGGPRMCPGREFARIEILVFLHNLVREFRLQGKQETRGSLFEFGSEEATDSTPASEPEKEERCCCVSPSLHKRKAAHGYRTGEEDYRIAADLVLSLLFRRCLHRLRPSP</sequence>
<keyword evidence="2" id="KW-1185">Reference proteome</keyword>
<protein>
    <submittedName>
        <fullName evidence="1">Uncharacterized protein</fullName>
    </submittedName>
</protein>
<evidence type="ECO:0000313" key="2">
    <source>
        <dbReference type="Proteomes" id="UP001234297"/>
    </source>
</evidence>
<name>A0ACC2LNU2_PERAE</name>
<dbReference type="EMBL" id="CM056811">
    <property type="protein sequence ID" value="KAJ8635104.1"/>
    <property type="molecule type" value="Genomic_DNA"/>
</dbReference>
<organism evidence="1 2">
    <name type="scientific">Persea americana</name>
    <name type="common">Avocado</name>
    <dbReference type="NCBI Taxonomy" id="3435"/>
    <lineage>
        <taxon>Eukaryota</taxon>
        <taxon>Viridiplantae</taxon>
        <taxon>Streptophyta</taxon>
        <taxon>Embryophyta</taxon>
        <taxon>Tracheophyta</taxon>
        <taxon>Spermatophyta</taxon>
        <taxon>Magnoliopsida</taxon>
        <taxon>Magnoliidae</taxon>
        <taxon>Laurales</taxon>
        <taxon>Lauraceae</taxon>
        <taxon>Persea</taxon>
    </lineage>
</organism>
<reference evidence="1 2" key="1">
    <citation type="journal article" date="2022" name="Hortic Res">
        <title>A haplotype resolved chromosomal level avocado genome allows analysis of novel avocado genes.</title>
        <authorList>
            <person name="Nath O."/>
            <person name="Fletcher S.J."/>
            <person name="Hayward A."/>
            <person name="Shaw L.M."/>
            <person name="Masouleh A.K."/>
            <person name="Furtado A."/>
            <person name="Henry R.J."/>
            <person name="Mitter N."/>
        </authorList>
    </citation>
    <scope>NUCLEOTIDE SEQUENCE [LARGE SCALE GENOMIC DNA]</scope>
    <source>
        <strain evidence="2">cv. Hass</strain>
    </source>
</reference>
<dbReference type="Proteomes" id="UP001234297">
    <property type="component" value="Chromosome 3"/>
</dbReference>
<proteinExistence type="predicted"/>
<comment type="caution">
    <text evidence="1">The sequence shown here is derived from an EMBL/GenBank/DDBJ whole genome shotgun (WGS) entry which is preliminary data.</text>
</comment>
<gene>
    <name evidence="1" type="ORF">MRB53_009371</name>
</gene>